<feature type="non-terminal residue" evidence="2">
    <location>
        <position position="306"/>
    </location>
</feature>
<feature type="compositionally biased region" description="Basic residues" evidence="1">
    <location>
        <begin position="90"/>
        <end position="104"/>
    </location>
</feature>
<feature type="compositionally biased region" description="Low complexity" evidence="1">
    <location>
        <begin position="220"/>
        <end position="231"/>
    </location>
</feature>
<evidence type="ECO:0000313" key="2">
    <source>
        <dbReference type="EMBL" id="CAA9320802.1"/>
    </source>
</evidence>
<feature type="compositionally biased region" description="Low complexity" evidence="1">
    <location>
        <begin position="238"/>
        <end position="250"/>
    </location>
</feature>
<name>A0A6J4L320_9ACTN</name>
<dbReference type="AlphaFoldDB" id="A0A6J4L320"/>
<evidence type="ECO:0000256" key="1">
    <source>
        <dbReference type="SAM" id="MobiDB-lite"/>
    </source>
</evidence>
<gene>
    <name evidence="2" type="ORF">AVDCRST_MAG24-333</name>
</gene>
<feature type="region of interest" description="Disordered" evidence="1">
    <location>
        <begin position="279"/>
        <end position="306"/>
    </location>
</feature>
<feature type="compositionally biased region" description="Basic and acidic residues" evidence="1">
    <location>
        <begin position="107"/>
        <end position="119"/>
    </location>
</feature>
<dbReference type="EMBL" id="CADCUF010000044">
    <property type="protein sequence ID" value="CAA9320802.1"/>
    <property type="molecule type" value="Genomic_DNA"/>
</dbReference>
<organism evidence="2">
    <name type="scientific">uncultured Nocardioidaceae bacterium</name>
    <dbReference type="NCBI Taxonomy" id="253824"/>
    <lineage>
        <taxon>Bacteria</taxon>
        <taxon>Bacillati</taxon>
        <taxon>Actinomycetota</taxon>
        <taxon>Actinomycetes</taxon>
        <taxon>Propionibacteriales</taxon>
        <taxon>Nocardioidaceae</taxon>
        <taxon>environmental samples</taxon>
    </lineage>
</organism>
<reference evidence="2" key="1">
    <citation type="submission" date="2020-02" db="EMBL/GenBank/DDBJ databases">
        <authorList>
            <person name="Meier V. D."/>
        </authorList>
    </citation>
    <scope>NUCLEOTIDE SEQUENCE</scope>
    <source>
        <strain evidence="2">AVDCRST_MAG24</strain>
    </source>
</reference>
<feature type="region of interest" description="Disordered" evidence="1">
    <location>
        <begin position="184"/>
        <end position="261"/>
    </location>
</feature>
<proteinExistence type="predicted"/>
<feature type="compositionally biased region" description="Basic residues" evidence="1">
    <location>
        <begin position="252"/>
        <end position="261"/>
    </location>
</feature>
<feature type="region of interest" description="Disordered" evidence="1">
    <location>
        <begin position="1"/>
        <end position="165"/>
    </location>
</feature>
<accession>A0A6J4L320</accession>
<dbReference type="EC" id="5.3.99.11" evidence="2"/>
<dbReference type="GO" id="GO:0016853">
    <property type="term" value="F:isomerase activity"/>
    <property type="evidence" value="ECO:0007669"/>
    <property type="project" value="UniProtKB-KW"/>
</dbReference>
<feature type="non-terminal residue" evidence="2">
    <location>
        <position position="1"/>
    </location>
</feature>
<feature type="compositionally biased region" description="Basic residues" evidence="1">
    <location>
        <begin position="35"/>
        <end position="60"/>
    </location>
</feature>
<sequence length="306" mass="34060">EARIPDCLPAEAQPGRHRRMGRRLRLRGAGGGRLARPRRPSVHRNAPRRRRVLVRRRRTRAGAVRRAPPDPVVAGVLRQQPAPRSGRAGRCQRPRPGLHRRRSAARLPDRGDLRRTRPRQERRRQPARGREGVRPAGQPGRRTGHQARDRELRDGGLAPRRVPRQPGLLARAVGVDVRPRALPQLRPVAPRVDGHRPGRGAPPLRRQGRARAGEGRADLPRAPQPLRLAGPRRPPAGPLGRRVVALPGAGPRRGRLAPRRGHPLRGRLRRCRVRRARGSRLGRNGGPHRDGPARCARHPATPVGRV</sequence>
<keyword evidence="2" id="KW-0413">Isomerase</keyword>
<protein>
    <submittedName>
        <fullName evidence="2">Inosose isomerase</fullName>
        <ecNumber evidence="2">5.3.99.11</ecNumber>
    </submittedName>
</protein>
<feature type="compositionally biased region" description="Basic residues" evidence="1">
    <location>
        <begin position="15"/>
        <end position="26"/>
    </location>
</feature>